<evidence type="ECO:0000256" key="1">
    <source>
        <dbReference type="SAM" id="MobiDB-lite"/>
    </source>
</evidence>
<feature type="compositionally biased region" description="Low complexity" evidence="1">
    <location>
        <begin position="1"/>
        <end position="11"/>
    </location>
</feature>
<gene>
    <name evidence="2" type="ORF">B296_00010129</name>
</gene>
<organism evidence="2 3">
    <name type="scientific">Ensete ventricosum</name>
    <name type="common">Abyssinian banana</name>
    <name type="synonym">Musa ensete</name>
    <dbReference type="NCBI Taxonomy" id="4639"/>
    <lineage>
        <taxon>Eukaryota</taxon>
        <taxon>Viridiplantae</taxon>
        <taxon>Streptophyta</taxon>
        <taxon>Embryophyta</taxon>
        <taxon>Tracheophyta</taxon>
        <taxon>Spermatophyta</taxon>
        <taxon>Magnoliopsida</taxon>
        <taxon>Liliopsida</taxon>
        <taxon>Zingiberales</taxon>
        <taxon>Musaceae</taxon>
        <taxon>Ensete</taxon>
    </lineage>
</organism>
<proteinExistence type="predicted"/>
<dbReference type="PANTHER" id="PTHR36757:SF1">
    <property type="entry name" value="GENOME ASSEMBLY, CHROMOSOME: A04"/>
    <property type="match status" value="1"/>
</dbReference>
<dbReference type="Proteomes" id="UP000287651">
    <property type="component" value="Unassembled WGS sequence"/>
</dbReference>
<feature type="region of interest" description="Disordered" evidence="1">
    <location>
        <begin position="1"/>
        <end position="21"/>
    </location>
</feature>
<name>A0A426ZF59_ENSVE</name>
<dbReference type="EMBL" id="AMZH03006921">
    <property type="protein sequence ID" value="RRT62608.1"/>
    <property type="molecule type" value="Genomic_DNA"/>
</dbReference>
<feature type="region of interest" description="Disordered" evidence="1">
    <location>
        <begin position="36"/>
        <end position="73"/>
    </location>
</feature>
<evidence type="ECO:0000313" key="3">
    <source>
        <dbReference type="Proteomes" id="UP000287651"/>
    </source>
</evidence>
<feature type="compositionally biased region" description="Polar residues" evidence="1">
    <location>
        <begin position="202"/>
        <end position="212"/>
    </location>
</feature>
<feature type="non-terminal residue" evidence="2">
    <location>
        <position position="1"/>
    </location>
</feature>
<feature type="compositionally biased region" description="Basic and acidic residues" evidence="1">
    <location>
        <begin position="41"/>
        <end position="63"/>
    </location>
</feature>
<comment type="caution">
    <text evidence="2">The sequence shown here is derived from an EMBL/GenBank/DDBJ whole genome shotgun (WGS) entry which is preliminary data.</text>
</comment>
<dbReference type="PANTHER" id="PTHR36757">
    <property type="entry name" value="BNAANNG22500D PROTEIN"/>
    <property type="match status" value="1"/>
</dbReference>
<dbReference type="AlphaFoldDB" id="A0A426ZF59"/>
<feature type="region of interest" description="Disordered" evidence="1">
    <location>
        <begin position="184"/>
        <end position="212"/>
    </location>
</feature>
<feature type="compositionally biased region" description="Low complexity" evidence="1">
    <location>
        <begin position="109"/>
        <end position="126"/>
    </location>
</feature>
<reference evidence="2 3" key="1">
    <citation type="journal article" date="2014" name="Agronomy (Basel)">
        <title>A Draft Genome Sequence for Ensete ventricosum, the Drought-Tolerant Tree Against Hunger.</title>
        <authorList>
            <person name="Harrison J."/>
            <person name="Moore K.A."/>
            <person name="Paszkiewicz K."/>
            <person name="Jones T."/>
            <person name="Grant M."/>
            <person name="Ambacheew D."/>
            <person name="Muzemil S."/>
            <person name="Studholme D.J."/>
        </authorList>
    </citation>
    <scope>NUCLEOTIDE SEQUENCE [LARGE SCALE GENOMIC DNA]</scope>
</reference>
<evidence type="ECO:0000313" key="2">
    <source>
        <dbReference type="EMBL" id="RRT62608.1"/>
    </source>
</evidence>
<protein>
    <submittedName>
        <fullName evidence="2">Uncharacterized protein</fullName>
    </submittedName>
</protein>
<sequence length="289" mass="30719">PCLSSPPLSAAAPPPLSEQSGVMEVRLESSRWTGASPRISFSHDVDLPHTDASESTDANRRLEVSLPPEVSAPSDFDFSLAIDALSHDPSLADDIFSDGKLLPLPIKNPPSSSRPSAPVAAPPTTAACRRNRDSLREMMAGPEANGSVIGRTSPPTPFWRFRRSSSVGYGSSRSSLCPFPLLRSKSSGSSSAQRPNTKPGITDNSYSSAGINKGSSSPFSELFRKGANEAKTKVYYYSGNSRRSYGSNAVRISPILNVPTPGSGSIFDYLLCKRGDKSMSKSSAVTSYP</sequence>
<feature type="region of interest" description="Disordered" evidence="1">
    <location>
        <begin position="106"/>
        <end position="126"/>
    </location>
</feature>
<accession>A0A426ZF59</accession>